<sequence length="63" mass="7300">MADVIQEGSDRCLCIAAVIGEHLRNLIINHSFADRLLAHNRAPFLQFSDWRPPRRCSYYVLMV</sequence>
<dbReference type="Proteomes" id="UP000008817">
    <property type="component" value="Chromosome"/>
</dbReference>
<dbReference type="AlphaFoldDB" id="B3PSX2"/>
<organism evidence="1 2">
    <name type="scientific">Rhizobium etli (strain CIAT 652)</name>
    <dbReference type="NCBI Taxonomy" id="491916"/>
    <lineage>
        <taxon>Bacteria</taxon>
        <taxon>Pseudomonadati</taxon>
        <taxon>Pseudomonadota</taxon>
        <taxon>Alphaproteobacteria</taxon>
        <taxon>Hyphomicrobiales</taxon>
        <taxon>Rhizobiaceae</taxon>
        <taxon>Rhizobium/Agrobacterium group</taxon>
        <taxon>Rhizobium</taxon>
    </lineage>
</organism>
<accession>B3PSX2</accession>
<name>B3PSX2_RHIE6</name>
<protein>
    <submittedName>
        <fullName evidence="1">Uncharacterized protein</fullName>
    </submittedName>
</protein>
<reference evidence="1 2" key="1">
    <citation type="submission" date="2008-04" db="EMBL/GenBank/DDBJ databases">
        <title>Genome diversity and DNA divergence of Rhizobium etli.</title>
        <authorList>
            <person name="Gonzalez V."/>
            <person name="Acosta J.L."/>
            <person name="Santamaria R.I."/>
            <person name="Bustos P."/>
            <person name="Hernandez-Gonzalez I.L."/>
            <person name="Fernandez J.L."/>
            <person name="Diaz R."/>
            <person name="Flores M."/>
            <person name="Mora J."/>
            <person name="Palacios R."/>
            <person name="Davila G."/>
        </authorList>
    </citation>
    <scope>NUCLEOTIDE SEQUENCE [LARGE SCALE GENOMIC DNA]</scope>
    <source>
        <strain evidence="1 2">CIAT 652</strain>
    </source>
</reference>
<evidence type="ECO:0000313" key="1">
    <source>
        <dbReference type="EMBL" id="ACE90138.1"/>
    </source>
</evidence>
<dbReference type="EMBL" id="CP001074">
    <property type="protein sequence ID" value="ACE90138.1"/>
    <property type="molecule type" value="Genomic_DNA"/>
</dbReference>
<proteinExistence type="predicted"/>
<evidence type="ECO:0000313" key="2">
    <source>
        <dbReference type="Proteomes" id="UP000008817"/>
    </source>
</evidence>
<dbReference type="HOGENOM" id="CLU_2919547_0_0_5"/>
<gene>
    <name evidence="1" type="ordered locus">RHECIAT_CH0001157</name>
</gene>
<dbReference type="KEGG" id="rec:RHECIAT_CH0001157"/>